<feature type="signal peptide" evidence="1">
    <location>
        <begin position="1"/>
        <end position="29"/>
    </location>
</feature>
<comment type="caution">
    <text evidence="2">The sequence shown here is derived from an EMBL/GenBank/DDBJ whole genome shotgun (WGS) entry which is preliminary data.</text>
</comment>
<dbReference type="AlphaFoldDB" id="A0A8T1N7W8"/>
<gene>
    <name evidence="2" type="ORF">CIPAW_15G013100</name>
</gene>
<feature type="chain" id="PRO_5035722961" evidence="1">
    <location>
        <begin position="30"/>
        <end position="50"/>
    </location>
</feature>
<reference evidence="2" key="1">
    <citation type="submission" date="2020-12" db="EMBL/GenBank/DDBJ databases">
        <title>WGS assembly of Carya illinoinensis cv. Pawnee.</title>
        <authorList>
            <person name="Platts A."/>
            <person name="Shu S."/>
            <person name="Wright S."/>
            <person name="Barry K."/>
            <person name="Edger P."/>
            <person name="Pires J.C."/>
            <person name="Schmutz J."/>
        </authorList>
    </citation>
    <scope>NUCLEOTIDE SEQUENCE</scope>
    <source>
        <tissue evidence="2">Leaf</tissue>
    </source>
</reference>
<evidence type="ECO:0000313" key="3">
    <source>
        <dbReference type="Proteomes" id="UP000811609"/>
    </source>
</evidence>
<proteinExistence type="predicted"/>
<sequence>MCFKEGIASPKVFFIFFPSLLWRFSLVDLDDHQQSNKTMTQNIQRIMHET</sequence>
<keyword evidence="3" id="KW-1185">Reference proteome</keyword>
<name>A0A8T1N7W8_CARIL</name>
<evidence type="ECO:0000256" key="1">
    <source>
        <dbReference type="SAM" id="SignalP"/>
    </source>
</evidence>
<evidence type="ECO:0000313" key="2">
    <source>
        <dbReference type="EMBL" id="KAG6625951.1"/>
    </source>
</evidence>
<accession>A0A8T1N7W8</accession>
<protein>
    <submittedName>
        <fullName evidence="2">Uncharacterized protein</fullName>
    </submittedName>
</protein>
<dbReference type="EMBL" id="CM031823">
    <property type="protein sequence ID" value="KAG6625951.1"/>
    <property type="molecule type" value="Genomic_DNA"/>
</dbReference>
<dbReference type="Proteomes" id="UP000811609">
    <property type="component" value="Chromosome 15"/>
</dbReference>
<keyword evidence="1" id="KW-0732">Signal</keyword>
<organism evidence="2 3">
    <name type="scientific">Carya illinoinensis</name>
    <name type="common">Pecan</name>
    <dbReference type="NCBI Taxonomy" id="32201"/>
    <lineage>
        <taxon>Eukaryota</taxon>
        <taxon>Viridiplantae</taxon>
        <taxon>Streptophyta</taxon>
        <taxon>Embryophyta</taxon>
        <taxon>Tracheophyta</taxon>
        <taxon>Spermatophyta</taxon>
        <taxon>Magnoliopsida</taxon>
        <taxon>eudicotyledons</taxon>
        <taxon>Gunneridae</taxon>
        <taxon>Pentapetalae</taxon>
        <taxon>rosids</taxon>
        <taxon>fabids</taxon>
        <taxon>Fagales</taxon>
        <taxon>Juglandaceae</taxon>
        <taxon>Carya</taxon>
    </lineage>
</organism>